<organism evidence="2 3">
    <name type="scientific">Nocardia panacis</name>
    <dbReference type="NCBI Taxonomy" id="2340916"/>
    <lineage>
        <taxon>Bacteria</taxon>
        <taxon>Bacillati</taxon>
        <taxon>Actinomycetota</taxon>
        <taxon>Actinomycetes</taxon>
        <taxon>Mycobacteriales</taxon>
        <taxon>Nocardiaceae</taxon>
        <taxon>Nocardia</taxon>
    </lineage>
</organism>
<feature type="compositionally biased region" description="Gly residues" evidence="1">
    <location>
        <begin position="187"/>
        <end position="202"/>
    </location>
</feature>
<feature type="compositionally biased region" description="Low complexity" evidence="1">
    <location>
        <begin position="414"/>
        <end position="446"/>
    </location>
</feature>
<feature type="region of interest" description="Disordered" evidence="1">
    <location>
        <begin position="365"/>
        <end position="453"/>
    </location>
</feature>
<dbReference type="EMBL" id="QZFU01000041">
    <property type="protein sequence ID" value="RJO69890.1"/>
    <property type="molecule type" value="Genomic_DNA"/>
</dbReference>
<keyword evidence="3" id="KW-1185">Reference proteome</keyword>
<evidence type="ECO:0000313" key="2">
    <source>
        <dbReference type="EMBL" id="RJO69890.1"/>
    </source>
</evidence>
<comment type="caution">
    <text evidence="2">The sequence shown here is derived from an EMBL/GenBank/DDBJ whole genome shotgun (WGS) entry which is preliminary data.</text>
</comment>
<feature type="compositionally biased region" description="Low complexity" evidence="1">
    <location>
        <begin position="203"/>
        <end position="215"/>
    </location>
</feature>
<reference evidence="2 3" key="1">
    <citation type="submission" date="2018-09" db="EMBL/GenBank/DDBJ databases">
        <title>YIM PH21274 draft genome.</title>
        <authorList>
            <person name="Miao C."/>
        </authorList>
    </citation>
    <scope>NUCLEOTIDE SEQUENCE [LARGE SCALE GENOMIC DNA]</scope>
    <source>
        <strain evidence="2 3">YIM PH 21724</strain>
    </source>
</reference>
<feature type="compositionally biased region" description="Polar residues" evidence="1">
    <location>
        <begin position="365"/>
        <end position="380"/>
    </location>
</feature>
<dbReference type="AlphaFoldDB" id="A0A3A4K621"/>
<protein>
    <submittedName>
        <fullName evidence="2">Uncharacterized protein</fullName>
    </submittedName>
</protein>
<feature type="compositionally biased region" description="Polar residues" evidence="1">
    <location>
        <begin position="58"/>
        <end position="73"/>
    </location>
</feature>
<feature type="compositionally biased region" description="Gly residues" evidence="1">
    <location>
        <begin position="628"/>
        <end position="640"/>
    </location>
</feature>
<evidence type="ECO:0000256" key="1">
    <source>
        <dbReference type="SAM" id="MobiDB-lite"/>
    </source>
</evidence>
<sequence length="799" mass="78917">MTRDLPWKKTAEAAEAVDAAETGEAANDTAYRVATGVARVTRAGAIVTGGALVASAGANHSVSGSSRLDSWNTGWGHGGDPEAGTPSPVVTYPDPTPETVAPRHSANQPLANQPVHDGTFGLHGSGPGGLPVPGIDYAGTDAGMHLPGAYPGESGFGVPGIGPQQSFGIPGQSGVGTDAIPPIPGTSGGSGMSIPGTSGGSGMSIPGTSGDGPSIPGIPGIPGDGGLSIPSIPGTTDDGGFSIPGTHSSHAHDPWGGHSAFDQPGGFGLPGHGLGGTGFGITGINGIGAPDQGQALPNHAGSAFDGIGHSDGVGVFLGTETHFNAGIGPNGIYVHADMKVDFAVGRVGDQLDHFTNHLGSALPSQAGSPFATDHQNSQGYASGLSGGSGQTSNVSQTQGVSPTVGQTPQSATFGQPQAAGQTQAAAQPQALSQQATQPQALSQPQPVFQQPAASTQLASTQVAQPIAPTVPIAPAPAPVAVAQPVVTTPLQTTIQPDAAHAPIANVMGAQNGPSPLTAPAAAVPALFDHGIKPTLVKPTQPVDHTVTDPTTRPSTAPTTATPSTGKVPPPVVPSTAPEPSIPRTQDHTGVTTPVVPVNPTPIVPDTEGGVTKVPGTHVGVTPTPGAGTTSGDGETSGTGTGSVLTPASPPTQGGGASQHPQPTPAHPPVVTPQTHDPLPSTVPVNPPVQVTPQPAPMDPGHNVPTMHPQPVPPPVTPVVPAQPVVPVKPLPTFNTQPHAVADSDTVFQVAAPDPGLYALHVVDSYGHGLMTGSLSGALLPDATIAETHHPVVGPDIVLM</sequence>
<name>A0A3A4K621_9NOCA</name>
<feature type="region of interest" description="Disordered" evidence="1">
    <location>
        <begin position="535"/>
        <end position="709"/>
    </location>
</feature>
<accession>A0A3A4K621</accession>
<feature type="compositionally biased region" description="Polar residues" evidence="1">
    <location>
        <begin position="390"/>
        <end position="413"/>
    </location>
</feature>
<dbReference type="RefSeq" id="WP_120044259.1">
    <property type="nucleotide sequence ID" value="NZ_QZFU01000041.1"/>
</dbReference>
<proteinExistence type="predicted"/>
<evidence type="ECO:0000313" key="3">
    <source>
        <dbReference type="Proteomes" id="UP000266677"/>
    </source>
</evidence>
<feature type="compositionally biased region" description="Pro residues" evidence="1">
    <location>
        <begin position="661"/>
        <end position="670"/>
    </location>
</feature>
<dbReference type="Proteomes" id="UP000266677">
    <property type="component" value="Unassembled WGS sequence"/>
</dbReference>
<feature type="region of interest" description="Disordered" evidence="1">
    <location>
        <begin position="58"/>
        <end position="85"/>
    </location>
</feature>
<feature type="region of interest" description="Disordered" evidence="1">
    <location>
        <begin position="187"/>
        <end position="215"/>
    </location>
</feature>
<gene>
    <name evidence="2" type="ORF">D5S18_28795</name>
</gene>
<feature type="compositionally biased region" description="Low complexity" evidence="1">
    <location>
        <begin position="679"/>
        <end position="692"/>
    </location>
</feature>
<feature type="compositionally biased region" description="Low complexity" evidence="1">
    <location>
        <begin position="603"/>
        <end position="627"/>
    </location>
</feature>
<feature type="compositionally biased region" description="Low complexity" evidence="1">
    <location>
        <begin position="547"/>
        <end position="564"/>
    </location>
</feature>
<dbReference type="OrthoDB" id="4514124at2"/>